<dbReference type="OrthoDB" id="47603at2"/>
<reference evidence="2" key="1">
    <citation type="submission" date="2011-02" db="EMBL/GenBank/DDBJ databases">
        <title>Complete sequence of Spirochaeta sp. Buddy.</title>
        <authorList>
            <person name="Lucas S."/>
            <person name="Copeland A."/>
            <person name="Lapidus A."/>
            <person name="Cheng J.-F."/>
            <person name="Goodwin L."/>
            <person name="Pitluck S."/>
            <person name="Zeytun A."/>
            <person name="Detter J.C."/>
            <person name="Han C."/>
            <person name="Tapia R."/>
            <person name="Land M."/>
            <person name="Hauser L."/>
            <person name="Kyrpides N."/>
            <person name="Ivanova N."/>
            <person name="Mikhailova N."/>
            <person name="Pagani I."/>
            <person name="Ritalahti K.M."/>
            <person name="Loeffler F.E."/>
            <person name="Woyke T."/>
        </authorList>
    </citation>
    <scope>NUCLEOTIDE SEQUENCE [LARGE SCALE GENOMIC DNA]</scope>
    <source>
        <strain evidence="2">ATCC BAA-1886 / DSM 22777 / Buddy</strain>
    </source>
</reference>
<dbReference type="AlphaFoldDB" id="F0RV72"/>
<dbReference type="Proteomes" id="UP000008466">
    <property type="component" value="Chromosome"/>
</dbReference>
<dbReference type="RefSeq" id="WP_013606646.1">
    <property type="nucleotide sequence ID" value="NC_015152.1"/>
</dbReference>
<proteinExistence type="predicted"/>
<dbReference type="STRING" id="158189.SpiBuddy_0967"/>
<protein>
    <submittedName>
        <fullName evidence="1">Uncharacterized protein</fullName>
    </submittedName>
</protein>
<dbReference type="CDD" id="cd09910">
    <property type="entry name" value="NGN-insert_like"/>
    <property type="match status" value="1"/>
</dbReference>
<dbReference type="Pfam" id="PF07009">
    <property type="entry name" value="NusG_II"/>
    <property type="match status" value="1"/>
</dbReference>
<dbReference type="EMBL" id="CP002541">
    <property type="protein sequence ID" value="ADY12794.1"/>
    <property type="molecule type" value="Genomic_DNA"/>
</dbReference>
<dbReference type="InterPro" id="IPR038690">
    <property type="entry name" value="NusG_2_sf"/>
</dbReference>
<dbReference type="eggNOG" id="COG5341">
    <property type="taxonomic scope" value="Bacteria"/>
</dbReference>
<evidence type="ECO:0000313" key="2">
    <source>
        <dbReference type="Proteomes" id="UP000008466"/>
    </source>
</evidence>
<dbReference type="HOGENOM" id="CLU_130936_3_0_12"/>
<dbReference type="KEGG" id="sbu:SpiBuddy_0967"/>
<name>F0RV72_SPHGB</name>
<keyword evidence="2" id="KW-1185">Reference proteome</keyword>
<gene>
    <name evidence="1" type="ordered locus">SpiBuddy_0967</name>
</gene>
<accession>F0RV72</accession>
<sequence>MKRSLATLLTDAIILGLCIAAILAISSNTLGGGSGYLQVQTHDSTYRYSLATDREIHVQGPLGDTHILIEDGKAHIHDSACPTKSCTQQRPIFSERSWIACLPNQVLLTIVGETEGDKEVDDVTN</sequence>
<evidence type="ECO:0000313" key="1">
    <source>
        <dbReference type="EMBL" id="ADY12794.1"/>
    </source>
</evidence>
<dbReference type="Gene3D" id="2.60.320.10">
    <property type="entry name" value="N-utilization substance G protein NusG, insert domain"/>
    <property type="match status" value="1"/>
</dbReference>
<organism evidence="1 2">
    <name type="scientific">Sphaerochaeta globosa (strain ATCC BAA-1886 / DSM 22777 / Buddy)</name>
    <name type="common">Spirochaeta sp. (strain Buddy)</name>
    <dbReference type="NCBI Taxonomy" id="158189"/>
    <lineage>
        <taxon>Bacteria</taxon>
        <taxon>Pseudomonadati</taxon>
        <taxon>Spirochaetota</taxon>
        <taxon>Spirochaetia</taxon>
        <taxon>Spirochaetales</taxon>
        <taxon>Sphaerochaetaceae</taxon>
        <taxon>Sphaerochaeta</taxon>
    </lineage>
</organism>